<evidence type="ECO:0000313" key="4">
    <source>
        <dbReference type="Proteomes" id="UP000775872"/>
    </source>
</evidence>
<evidence type="ECO:0000256" key="1">
    <source>
        <dbReference type="SAM" id="MobiDB-lite"/>
    </source>
</evidence>
<gene>
    <name evidence="3" type="ORF">CSOL1703_00002405</name>
</gene>
<sequence length="219" mass="25122">MKVLSVLTSALVVAVFAAGMPTPMDASNSTNTTASTNTNVSTNINASSNTTASTITTASTEDSEDSEARRKENWEELADPILGHPYIDDPDAHYFTYNKSRFYEAARIPNDSIKHPFVVVPESTYNAKPRNEFKCLESNQMFWFPRMSWQFKGYCEHEYGQCFLKALRKRGAIVHNWQCWKRDDGWWQADYTHMHAYLAVIPEYNEALREVIGFFPYCE</sequence>
<reference evidence="4" key="1">
    <citation type="submission" date="2019-06" db="EMBL/GenBank/DDBJ databases">
        <authorList>
            <person name="Broberg M."/>
        </authorList>
    </citation>
    <scope>NUCLEOTIDE SEQUENCE [LARGE SCALE GENOMIC DNA]</scope>
</reference>
<feature type="region of interest" description="Disordered" evidence="1">
    <location>
        <begin position="22"/>
        <end position="71"/>
    </location>
</feature>
<evidence type="ECO:0000313" key="3">
    <source>
        <dbReference type="EMBL" id="CAH0050433.1"/>
    </source>
</evidence>
<reference evidence="3 4" key="2">
    <citation type="submission" date="2021-10" db="EMBL/GenBank/DDBJ databases">
        <authorList>
            <person name="Piombo E."/>
        </authorList>
    </citation>
    <scope>NUCLEOTIDE SEQUENCE [LARGE SCALE GENOMIC DNA]</scope>
</reference>
<feature type="compositionally biased region" description="Low complexity" evidence="1">
    <location>
        <begin position="26"/>
        <end position="60"/>
    </location>
</feature>
<dbReference type="OrthoDB" id="5152241at2759"/>
<feature type="signal peptide" evidence="2">
    <location>
        <begin position="1"/>
        <end position="26"/>
    </location>
</feature>
<feature type="chain" id="PRO_5040347027" description="Secreted protein" evidence="2">
    <location>
        <begin position="27"/>
        <end position="219"/>
    </location>
</feature>
<accession>A0A9N9Z7E3</accession>
<proteinExistence type="predicted"/>
<dbReference type="EMBL" id="CABFOC020000035">
    <property type="protein sequence ID" value="CAH0050433.1"/>
    <property type="molecule type" value="Genomic_DNA"/>
</dbReference>
<keyword evidence="2" id="KW-0732">Signal</keyword>
<organism evidence="3 4">
    <name type="scientific">Clonostachys solani</name>
    <dbReference type="NCBI Taxonomy" id="160281"/>
    <lineage>
        <taxon>Eukaryota</taxon>
        <taxon>Fungi</taxon>
        <taxon>Dikarya</taxon>
        <taxon>Ascomycota</taxon>
        <taxon>Pezizomycotina</taxon>
        <taxon>Sordariomycetes</taxon>
        <taxon>Hypocreomycetidae</taxon>
        <taxon>Hypocreales</taxon>
        <taxon>Bionectriaceae</taxon>
        <taxon>Clonostachys</taxon>
    </lineage>
</organism>
<evidence type="ECO:0008006" key="5">
    <source>
        <dbReference type="Google" id="ProtNLM"/>
    </source>
</evidence>
<protein>
    <recommendedName>
        <fullName evidence="5">Secreted protein</fullName>
    </recommendedName>
</protein>
<keyword evidence="4" id="KW-1185">Reference proteome</keyword>
<dbReference type="AlphaFoldDB" id="A0A9N9Z7E3"/>
<evidence type="ECO:0000256" key="2">
    <source>
        <dbReference type="SAM" id="SignalP"/>
    </source>
</evidence>
<comment type="caution">
    <text evidence="3">The sequence shown here is derived from an EMBL/GenBank/DDBJ whole genome shotgun (WGS) entry which is preliminary data.</text>
</comment>
<name>A0A9N9Z7E3_9HYPO</name>
<dbReference type="Proteomes" id="UP000775872">
    <property type="component" value="Unassembled WGS sequence"/>
</dbReference>